<evidence type="ECO:0000256" key="7">
    <source>
        <dbReference type="SAM" id="MobiDB-lite"/>
    </source>
</evidence>
<dbReference type="SUPFAM" id="SSF51445">
    <property type="entry name" value="(Trans)glycosidases"/>
    <property type="match status" value="1"/>
</dbReference>
<dbReference type="GO" id="GO:0042124">
    <property type="term" value="F:1,3-beta-glucanosyltransferase activity"/>
    <property type="evidence" value="ECO:0007669"/>
    <property type="project" value="TreeGrafter"/>
</dbReference>
<dbReference type="GO" id="GO:0098552">
    <property type="term" value="C:side of membrane"/>
    <property type="evidence" value="ECO:0007669"/>
    <property type="project" value="UniProtKB-KW"/>
</dbReference>
<evidence type="ECO:0000256" key="4">
    <source>
        <dbReference type="ARBA" id="ARBA00023180"/>
    </source>
</evidence>
<dbReference type="VEuPathDB" id="FungiDB:AB675_6586"/>
<dbReference type="GeneID" id="28738766"/>
<dbReference type="GO" id="GO:0071970">
    <property type="term" value="P:fungal-type cell wall (1-&gt;3)-beta-D-glucan biosynthetic process"/>
    <property type="evidence" value="ECO:0007669"/>
    <property type="project" value="TreeGrafter"/>
</dbReference>
<keyword evidence="10" id="KW-1185">Reference proteome</keyword>
<evidence type="ECO:0000256" key="3">
    <source>
        <dbReference type="ARBA" id="ARBA00022729"/>
    </source>
</evidence>
<dbReference type="InterPro" id="IPR017853">
    <property type="entry name" value="GH"/>
</dbReference>
<feature type="signal peptide" evidence="6">
    <location>
        <begin position="1"/>
        <end position="20"/>
    </location>
</feature>
<feature type="transmembrane region" description="Helical" evidence="8">
    <location>
        <begin position="436"/>
        <end position="455"/>
    </location>
</feature>
<gene>
    <name evidence="9" type="ORF">AB675_6586</name>
</gene>
<evidence type="ECO:0000256" key="2">
    <source>
        <dbReference type="ARBA" id="ARBA00007528"/>
    </source>
</evidence>
<dbReference type="Pfam" id="PF03198">
    <property type="entry name" value="Glyco_hydro_72"/>
    <property type="match status" value="1"/>
</dbReference>
<keyword evidence="8" id="KW-1133">Transmembrane helix</keyword>
<keyword evidence="6 9" id="KW-0808">Transferase</keyword>
<sequence length="456" mass="48726">MAFFFLLCLVLGVFSTIINSIPTISVTGAKFFTSEGKQFFIKGVAYQLIEDDPLVDVDQCERDATLMQELGANTIRVYHINETADHSGCMNAFASRGIYLFVDLDSFKTYISYSGQPSWTEEKAASYRAVMDNFQQYDNTAETDSPAAPYLLAAAADMTKYRKAKGYRDIPVGYSATDTGALRPMLQDYVACRPDETERLDFYSVNTYSWCGAATEYQTSGYPALQALSQDYPIPLWMSEDGCNTAPPRDFKDQNAVFGPDMIDTWSGAMIYEWIQEMNHYGLVSYGAQQAPDVTDGTRIVNGFTREGQPVPVQPDFDNLKQVWATISPTGVESAAYAATFSAKLPQCPDYTADGWKVDAAAALPTLGAQGVSSGMASGVPSGSITVTGITNPSAAPTNGTGAGESGVNGTATPSSTSTAGAQSGAQGNAMIGGNYGLFGVLAAALAMGASFVFFI</sequence>
<keyword evidence="5 6" id="KW-0449">Lipoprotein</keyword>
<dbReference type="OrthoDB" id="421038at2759"/>
<evidence type="ECO:0000256" key="6">
    <source>
        <dbReference type="RuleBase" id="RU361209"/>
    </source>
</evidence>
<dbReference type="Proteomes" id="UP000038010">
    <property type="component" value="Unassembled WGS sequence"/>
</dbReference>
<protein>
    <recommendedName>
        <fullName evidence="6">1,3-beta-glucanosyltransferase</fullName>
        <ecNumber evidence="6">2.4.1.-</ecNumber>
    </recommendedName>
</protein>
<dbReference type="Gene3D" id="3.20.20.80">
    <property type="entry name" value="Glycosidases"/>
    <property type="match status" value="1"/>
</dbReference>
<dbReference type="PANTHER" id="PTHR31468:SF8">
    <property type="entry name" value="1,3-BETA-GLUCANOSYLTRANSFERASE GAS2"/>
    <property type="match status" value="1"/>
</dbReference>
<dbReference type="GO" id="GO:0031505">
    <property type="term" value="P:fungal-type cell wall organization"/>
    <property type="evidence" value="ECO:0007669"/>
    <property type="project" value="TreeGrafter"/>
</dbReference>
<accession>A0A0N1HEZ9</accession>
<proteinExistence type="inferred from homology"/>
<feature type="region of interest" description="Disordered" evidence="7">
    <location>
        <begin position="392"/>
        <end position="424"/>
    </location>
</feature>
<dbReference type="AlphaFoldDB" id="A0A0N1HEZ9"/>
<dbReference type="RefSeq" id="XP_018003700.1">
    <property type="nucleotide sequence ID" value="XM_018146886.1"/>
</dbReference>
<evidence type="ECO:0000313" key="9">
    <source>
        <dbReference type="EMBL" id="KPI43737.1"/>
    </source>
</evidence>
<evidence type="ECO:0000256" key="1">
    <source>
        <dbReference type="ARBA" id="ARBA00004609"/>
    </source>
</evidence>
<feature type="chain" id="PRO_5005732930" description="1,3-beta-glucanosyltransferase" evidence="6">
    <location>
        <begin position="21"/>
        <end position="456"/>
    </location>
</feature>
<comment type="caution">
    <text evidence="9">The sequence shown here is derived from an EMBL/GenBank/DDBJ whole genome shotgun (WGS) entry which is preliminary data.</text>
</comment>
<organism evidence="9 10">
    <name type="scientific">Cyphellophora attinorum</name>
    <dbReference type="NCBI Taxonomy" id="1664694"/>
    <lineage>
        <taxon>Eukaryota</taxon>
        <taxon>Fungi</taxon>
        <taxon>Dikarya</taxon>
        <taxon>Ascomycota</taxon>
        <taxon>Pezizomycotina</taxon>
        <taxon>Eurotiomycetes</taxon>
        <taxon>Chaetothyriomycetidae</taxon>
        <taxon>Chaetothyriales</taxon>
        <taxon>Cyphellophoraceae</taxon>
        <taxon>Cyphellophora</taxon>
    </lineage>
</organism>
<dbReference type="PANTHER" id="PTHR31468">
    <property type="entry name" value="1,3-BETA-GLUCANOSYLTRANSFERASE GAS1"/>
    <property type="match status" value="1"/>
</dbReference>
<comment type="subcellular location">
    <subcellularLocation>
        <location evidence="1 6">Cell membrane</location>
        <topology evidence="1 6">Lipid-anchor</topology>
        <topology evidence="1 6">GPI-anchor</topology>
    </subcellularLocation>
</comment>
<keyword evidence="3 6" id="KW-0732">Signal</keyword>
<reference evidence="9 10" key="1">
    <citation type="submission" date="2015-06" db="EMBL/GenBank/DDBJ databases">
        <title>Draft genome of the ant-associated black yeast Phialophora attae CBS 131958.</title>
        <authorList>
            <person name="Moreno L.F."/>
            <person name="Stielow B.J."/>
            <person name="de Hoog S."/>
            <person name="Vicente V.A."/>
            <person name="Weiss V.A."/>
            <person name="de Vries M."/>
            <person name="Cruz L.M."/>
            <person name="Souza E.M."/>
        </authorList>
    </citation>
    <scope>NUCLEOTIDE SEQUENCE [LARGE SCALE GENOMIC DNA]</scope>
    <source>
        <strain evidence="9 10">CBS 131958</strain>
    </source>
</reference>
<dbReference type="InterPro" id="IPR004886">
    <property type="entry name" value="Glucanosyltransferase"/>
</dbReference>
<keyword evidence="8" id="KW-0812">Transmembrane</keyword>
<dbReference type="EMBL" id="LFJN01000004">
    <property type="protein sequence ID" value="KPI43737.1"/>
    <property type="molecule type" value="Genomic_DNA"/>
</dbReference>
<comment type="similarity">
    <text evidence="2 6">Belongs to the glycosyl hydrolase 72 family.</text>
</comment>
<feature type="compositionally biased region" description="Low complexity" evidence="7">
    <location>
        <begin position="410"/>
        <end position="424"/>
    </location>
</feature>
<keyword evidence="6" id="KW-0336">GPI-anchor</keyword>
<name>A0A0N1HEZ9_9EURO</name>
<evidence type="ECO:0000256" key="8">
    <source>
        <dbReference type="SAM" id="Phobius"/>
    </source>
</evidence>
<dbReference type="EC" id="2.4.1.-" evidence="6"/>
<evidence type="ECO:0000313" key="10">
    <source>
        <dbReference type="Proteomes" id="UP000038010"/>
    </source>
</evidence>
<evidence type="ECO:0000256" key="5">
    <source>
        <dbReference type="ARBA" id="ARBA00023288"/>
    </source>
</evidence>
<keyword evidence="4" id="KW-0325">Glycoprotein</keyword>
<keyword evidence="6 8" id="KW-0472">Membrane</keyword>
<comment type="function">
    <text evidence="6">Splits internally a 1,3-beta-glucan molecule and transfers the newly generated reducing end (the donor) to the non-reducing end of another 1,3-beta-glucan molecule (the acceptor) forming a 1,3-beta linkage, resulting in the elongation of 1,3-beta-glucan chains in the cell wall.</text>
</comment>
<dbReference type="GO" id="GO:0005886">
    <property type="term" value="C:plasma membrane"/>
    <property type="evidence" value="ECO:0007669"/>
    <property type="project" value="UniProtKB-SubCell"/>
</dbReference>